<dbReference type="GO" id="GO:0005886">
    <property type="term" value="C:plasma membrane"/>
    <property type="evidence" value="ECO:0007669"/>
    <property type="project" value="TreeGrafter"/>
</dbReference>
<feature type="transmembrane region" description="Helical" evidence="1">
    <location>
        <begin position="65"/>
        <end position="88"/>
    </location>
</feature>
<feature type="transmembrane region" description="Helical" evidence="1">
    <location>
        <begin position="173"/>
        <end position="192"/>
    </location>
</feature>
<dbReference type="EMBL" id="FOCG01000001">
    <property type="protein sequence ID" value="SEM67773.1"/>
    <property type="molecule type" value="Genomic_DNA"/>
</dbReference>
<dbReference type="PANTHER" id="PTHR35804">
    <property type="entry name" value="LYSINE EXPORTER LYSO"/>
    <property type="match status" value="1"/>
</dbReference>
<dbReference type="Proteomes" id="UP000199158">
    <property type="component" value="Unassembled WGS sequence"/>
</dbReference>
<evidence type="ECO:0000256" key="1">
    <source>
        <dbReference type="SAM" id="Phobius"/>
    </source>
</evidence>
<reference evidence="2 3" key="1">
    <citation type="submission" date="2016-10" db="EMBL/GenBank/DDBJ databases">
        <authorList>
            <person name="de Groot N.N."/>
        </authorList>
    </citation>
    <scope>NUCLEOTIDE SEQUENCE [LARGE SCALE GENOMIC DNA]</scope>
    <source>
        <strain evidence="2 3">CGMCC 1.5070</strain>
    </source>
</reference>
<keyword evidence="3" id="KW-1185">Reference proteome</keyword>
<organism evidence="2 3">
    <name type="scientific">Hydrogenoanaerobacterium saccharovorans</name>
    <dbReference type="NCBI Taxonomy" id="474960"/>
    <lineage>
        <taxon>Bacteria</taxon>
        <taxon>Bacillati</taxon>
        <taxon>Bacillota</taxon>
        <taxon>Clostridia</taxon>
        <taxon>Eubacteriales</taxon>
        <taxon>Oscillospiraceae</taxon>
        <taxon>Hydrogenoanaerobacterium</taxon>
    </lineage>
</organism>
<keyword evidence="1" id="KW-0472">Membrane</keyword>
<dbReference type="InterPro" id="IPR005642">
    <property type="entry name" value="LysO"/>
</dbReference>
<dbReference type="STRING" id="474960.SAMN05216180_1228"/>
<sequence>MIILAIVSLVLGVACGQWLFSGNTVELLETTADYALSLLMVSVGISVGANKLIFRKLRENNLKILLIPFAIVISSVMGGYITGLIFGMEPNVSMAIASGLGWYSLSGVMMTELAGAEIGTITFLANVFREILSFFIIPVIAKYLNHYAAIAPAGATSEDTTLPMIMKCTDEEVAIVSVINGVVCSIMVPFLVEITFHII</sequence>
<evidence type="ECO:0000313" key="2">
    <source>
        <dbReference type="EMBL" id="SEM67773.1"/>
    </source>
</evidence>
<name>A0A1H8AB47_9FIRM</name>
<proteinExistence type="predicted"/>
<dbReference type="GO" id="GO:0015661">
    <property type="term" value="F:L-lysine efflux transmembrane transporter activity"/>
    <property type="evidence" value="ECO:0007669"/>
    <property type="project" value="InterPro"/>
</dbReference>
<feature type="transmembrane region" description="Helical" evidence="1">
    <location>
        <begin position="32"/>
        <end position="53"/>
    </location>
</feature>
<feature type="transmembrane region" description="Helical" evidence="1">
    <location>
        <begin position="100"/>
        <end position="124"/>
    </location>
</feature>
<dbReference type="OrthoDB" id="371078at2"/>
<protein>
    <recommendedName>
        <fullName evidence="4">Lysine exporter LysO</fullName>
    </recommendedName>
</protein>
<feature type="transmembrane region" description="Helical" evidence="1">
    <location>
        <begin position="131"/>
        <end position="153"/>
    </location>
</feature>
<dbReference type="RefSeq" id="WP_092752675.1">
    <property type="nucleotide sequence ID" value="NZ_FOCG01000001.1"/>
</dbReference>
<keyword evidence="1" id="KW-1133">Transmembrane helix</keyword>
<gene>
    <name evidence="2" type="ORF">SAMN05216180_1228</name>
</gene>
<evidence type="ECO:0000313" key="3">
    <source>
        <dbReference type="Proteomes" id="UP000199158"/>
    </source>
</evidence>
<evidence type="ECO:0008006" key="4">
    <source>
        <dbReference type="Google" id="ProtNLM"/>
    </source>
</evidence>
<accession>A0A1H8AB47</accession>
<dbReference type="AlphaFoldDB" id="A0A1H8AB47"/>
<dbReference type="PANTHER" id="PTHR35804:SF1">
    <property type="entry name" value="LYSINE EXPORTER LYSO"/>
    <property type="match status" value="1"/>
</dbReference>
<keyword evidence="1" id="KW-0812">Transmembrane</keyword>
<dbReference type="Pfam" id="PF03956">
    <property type="entry name" value="Lys_export"/>
    <property type="match status" value="1"/>
</dbReference>